<reference evidence="3" key="1">
    <citation type="submission" date="2022-11" db="UniProtKB">
        <authorList>
            <consortium name="WormBaseParasite"/>
        </authorList>
    </citation>
    <scope>IDENTIFICATION</scope>
</reference>
<dbReference type="Proteomes" id="UP000887561">
    <property type="component" value="Unplaced"/>
</dbReference>
<protein>
    <submittedName>
        <fullName evidence="3">Uncharacterized protein</fullName>
    </submittedName>
</protein>
<name>A0A915LJV5_MELJA</name>
<feature type="compositionally biased region" description="Gly residues" evidence="1">
    <location>
        <begin position="19"/>
        <end position="29"/>
    </location>
</feature>
<dbReference type="AlphaFoldDB" id="A0A915LJV5"/>
<feature type="compositionally biased region" description="Polar residues" evidence="1">
    <location>
        <begin position="30"/>
        <end position="41"/>
    </location>
</feature>
<evidence type="ECO:0000313" key="2">
    <source>
        <dbReference type="Proteomes" id="UP000887561"/>
    </source>
</evidence>
<proteinExistence type="predicted"/>
<feature type="region of interest" description="Disordered" evidence="1">
    <location>
        <begin position="201"/>
        <end position="332"/>
    </location>
</feature>
<sequence>MHPGEGPSGSQSGWINFGGPSGSQSGGINFGEESQQPKDASTQLNNAILRMLEKVGDSHPFVDQTRPLRNIYFYFGGGSGLQPEGIYRGDGSGSQQPAELDALTPLNNEMLPMLEKVGDSEPYADKFRPLKNNENLQRGENVGEQYANLAGVYKALSKQVDETDNFLEKYSIYERQNVLMADMIKVRDYVHQHYNDYLEKQNADAGTGGHGQQGHGQQGHGQQGHLVQGRRGGGHRGPSGSQLVWLNFGGGPGSQQEAMNPGEIHSGSQSGWLNFGEGSGSHPGGMYPREDAGTSALDQYGRGQHGQGYRGRGRRDRPRDRMGGHRVSGPGN</sequence>
<evidence type="ECO:0000313" key="3">
    <source>
        <dbReference type="WBParaSite" id="scaffold1203_cov294.g2666"/>
    </source>
</evidence>
<keyword evidence="2" id="KW-1185">Reference proteome</keyword>
<organism evidence="2 3">
    <name type="scientific">Meloidogyne javanica</name>
    <name type="common">Root-knot nematode worm</name>
    <dbReference type="NCBI Taxonomy" id="6303"/>
    <lineage>
        <taxon>Eukaryota</taxon>
        <taxon>Metazoa</taxon>
        <taxon>Ecdysozoa</taxon>
        <taxon>Nematoda</taxon>
        <taxon>Chromadorea</taxon>
        <taxon>Rhabditida</taxon>
        <taxon>Tylenchina</taxon>
        <taxon>Tylenchomorpha</taxon>
        <taxon>Tylenchoidea</taxon>
        <taxon>Meloidogynidae</taxon>
        <taxon>Meloidogyninae</taxon>
        <taxon>Meloidogyne</taxon>
        <taxon>Meloidogyne incognita group</taxon>
    </lineage>
</organism>
<dbReference type="WBParaSite" id="scaffold1203_cov294.g2666">
    <property type="protein sequence ID" value="scaffold1203_cov294.g2666"/>
    <property type="gene ID" value="scaffold1203_cov294.g2666"/>
</dbReference>
<accession>A0A915LJV5</accession>
<feature type="compositionally biased region" description="Gly residues" evidence="1">
    <location>
        <begin position="206"/>
        <end position="222"/>
    </location>
</feature>
<feature type="region of interest" description="Disordered" evidence="1">
    <location>
        <begin position="1"/>
        <end position="41"/>
    </location>
</feature>
<evidence type="ECO:0000256" key="1">
    <source>
        <dbReference type="SAM" id="MobiDB-lite"/>
    </source>
</evidence>